<feature type="transmembrane region" description="Helical" evidence="5">
    <location>
        <begin position="9"/>
        <end position="29"/>
    </location>
</feature>
<evidence type="ECO:0000256" key="4">
    <source>
        <dbReference type="ARBA" id="ARBA00023136"/>
    </source>
</evidence>
<dbReference type="Proteomes" id="UP001432027">
    <property type="component" value="Unassembled WGS sequence"/>
</dbReference>
<dbReference type="InterPro" id="IPR010291">
    <property type="entry name" value="Ion_channel_UNC-93"/>
</dbReference>
<accession>A0AAV5TJ43</accession>
<comment type="subcellular location">
    <subcellularLocation>
        <location evidence="1">Membrane</location>
        <topology evidence="1">Multi-pass membrane protein</topology>
    </subcellularLocation>
</comment>
<keyword evidence="7" id="KW-1185">Reference proteome</keyword>
<keyword evidence="3 5" id="KW-1133">Transmembrane helix</keyword>
<dbReference type="PANTHER" id="PTHR23294">
    <property type="entry name" value="ET TRANSLATION PRODUCT-RELATED"/>
    <property type="match status" value="1"/>
</dbReference>
<sequence>FHDFGLRPLYYITVVVQLLAYTIAVLTVPNLATAQPTAESALFELNLIWVCVVAFLLGFVDNSNAASSSVVCSRLLPGRAAHTY</sequence>
<feature type="transmembrane region" description="Helical" evidence="5">
    <location>
        <begin position="41"/>
        <end position="60"/>
    </location>
</feature>
<keyword evidence="4 5" id="KW-0472">Membrane</keyword>
<evidence type="ECO:0000256" key="2">
    <source>
        <dbReference type="ARBA" id="ARBA00022692"/>
    </source>
</evidence>
<dbReference type="AlphaFoldDB" id="A0AAV5TJ43"/>
<evidence type="ECO:0000256" key="3">
    <source>
        <dbReference type="ARBA" id="ARBA00022989"/>
    </source>
</evidence>
<name>A0AAV5TJ43_9BILA</name>
<keyword evidence="2 5" id="KW-0812">Transmembrane</keyword>
<organism evidence="6 7">
    <name type="scientific">Pristionchus entomophagus</name>
    <dbReference type="NCBI Taxonomy" id="358040"/>
    <lineage>
        <taxon>Eukaryota</taxon>
        <taxon>Metazoa</taxon>
        <taxon>Ecdysozoa</taxon>
        <taxon>Nematoda</taxon>
        <taxon>Chromadorea</taxon>
        <taxon>Rhabditida</taxon>
        <taxon>Rhabditina</taxon>
        <taxon>Diplogasteromorpha</taxon>
        <taxon>Diplogasteroidea</taxon>
        <taxon>Neodiplogasteridae</taxon>
        <taxon>Pristionchus</taxon>
    </lineage>
</organism>
<comment type="caution">
    <text evidence="6">The sequence shown here is derived from an EMBL/GenBank/DDBJ whole genome shotgun (WGS) entry which is preliminary data.</text>
</comment>
<dbReference type="InterPro" id="IPR051617">
    <property type="entry name" value="UNC-93-like_regulator"/>
</dbReference>
<evidence type="ECO:0000313" key="6">
    <source>
        <dbReference type="EMBL" id="GMS94334.1"/>
    </source>
</evidence>
<evidence type="ECO:0000313" key="7">
    <source>
        <dbReference type="Proteomes" id="UP001432027"/>
    </source>
</evidence>
<reference evidence="6" key="1">
    <citation type="submission" date="2023-10" db="EMBL/GenBank/DDBJ databases">
        <title>Genome assembly of Pristionchus species.</title>
        <authorList>
            <person name="Yoshida K."/>
            <person name="Sommer R.J."/>
        </authorList>
    </citation>
    <scope>NUCLEOTIDE SEQUENCE</scope>
    <source>
        <strain evidence="6">RS0144</strain>
    </source>
</reference>
<dbReference type="Pfam" id="PF05978">
    <property type="entry name" value="UNC-93"/>
    <property type="match status" value="1"/>
</dbReference>
<protein>
    <submittedName>
        <fullName evidence="6">Uncharacterized protein</fullName>
    </submittedName>
</protein>
<evidence type="ECO:0000256" key="5">
    <source>
        <dbReference type="SAM" id="Phobius"/>
    </source>
</evidence>
<feature type="non-terminal residue" evidence="6">
    <location>
        <position position="84"/>
    </location>
</feature>
<feature type="non-terminal residue" evidence="6">
    <location>
        <position position="1"/>
    </location>
</feature>
<dbReference type="GO" id="GO:0016020">
    <property type="term" value="C:membrane"/>
    <property type="evidence" value="ECO:0007669"/>
    <property type="project" value="UniProtKB-SubCell"/>
</dbReference>
<gene>
    <name evidence="6" type="ORF">PENTCL1PPCAC_16509</name>
</gene>
<dbReference type="PANTHER" id="PTHR23294:SF18">
    <property type="entry name" value="UNC93-LIKE PROTEIN MFSD11"/>
    <property type="match status" value="1"/>
</dbReference>
<proteinExistence type="predicted"/>
<evidence type="ECO:0000256" key="1">
    <source>
        <dbReference type="ARBA" id="ARBA00004141"/>
    </source>
</evidence>
<dbReference type="EMBL" id="BTSX01000004">
    <property type="protein sequence ID" value="GMS94334.1"/>
    <property type="molecule type" value="Genomic_DNA"/>
</dbReference>